<proteinExistence type="predicted"/>
<dbReference type="GeneID" id="45693362"/>
<reference evidence="2 3" key="1">
    <citation type="submission" date="2020-12" db="EMBL/GenBank/DDBJ databases">
        <title>FDA dAtabase for Regulatory Grade micrObial Sequences (FDA-ARGOS): Supporting development and validation of Infectious Disease Dx tests.</title>
        <authorList>
            <person name="Minogue T."/>
            <person name="Wolcott M."/>
            <person name="Wasieloski L."/>
            <person name="Aguilar W."/>
            <person name="Moore D."/>
            <person name="Jaissle J."/>
            <person name="Tallon L."/>
            <person name="Sadzewicz L."/>
            <person name="Zhao X."/>
            <person name="Boylan J."/>
            <person name="Ott S."/>
            <person name="Bowen H."/>
            <person name="Vavikolanu K."/>
            <person name="Mehta A."/>
            <person name="Aluvathingal J."/>
            <person name="Nadendla S."/>
            <person name="Yan Y."/>
            <person name="Sichtig H."/>
        </authorList>
    </citation>
    <scope>NUCLEOTIDE SEQUENCE [LARGE SCALE GENOMIC DNA]</scope>
    <source>
        <strain evidence="2 3">FDAARGOS_949</strain>
        <plasmid evidence="2 3">unnamed2</plasmid>
    </source>
</reference>
<evidence type="ECO:0000313" key="3">
    <source>
        <dbReference type="Proteomes" id="UP000594892"/>
    </source>
</evidence>
<accession>A0AAP9Y5Z0</accession>
<feature type="chain" id="PRO_5042850123" evidence="1">
    <location>
        <begin position="23"/>
        <end position="135"/>
    </location>
</feature>
<organism evidence="2 3">
    <name type="scientific">Burkholderia glumae</name>
    <name type="common">Pseudomonas glumae</name>
    <dbReference type="NCBI Taxonomy" id="337"/>
    <lineage>
        <taxon>Bacteria</taxon>
        <taxon>Pseudomonadati</taxon>
        <taxon>Pseudomonadota</taxon>
        <taxon>Betaproteobacteria</taxon>
        <taxon>Burkholderiales</taxon>
        <taxon>Burkholderiaceae</taxon>
        <taxon>Burkholderia</taxon>
    </lineage>
</organism>
<dbReference type="EMBL" id="CP065603">
    <property type="protein sequence ID" value="QPQ94818.1"/>
    <property type="molecule type" value="Genomic_DNA"/>
</dbReference>
<keyword evidence="1" id="KW-0732">Signal</keyword>
<dbReference type="RefSeq" id="WP_017432466.1">
    <property type="nucleotide sequence ID" value="NZ_CP033655.1"/>
</dbReference>
<evidence type="ECO:0000313" key="2">
    <source>
        <dbReference type="EMBL" id="QPQ94818.1"/>
    </source>
</evidence>
<geneLocation type="plasmid" evidence="2 3">
    <name>unnamed2</name>
</geneLocation>
<feature type="signal peptide" evidence="1">
    <location>
        <begin position="1"/>
        <end position="22"/>
    </location>
</feature>
<gene>
    <name evidence="2" type="ORF">I6H06_29895</name>
</gene>
<dbReference type="AlphaFoldDB" id="A0AAP9Y5Z0"/>
<dbReference type="Proteomes" id="UP000594892">
    <property type="component" value="Plasmid unnamed2"/>
</dbReference>
<evidence type="ECO:0000256" key="1">
    <source>
        <dbReference type="SAM" id="SignalP"/>
    </source>
</evidence>
<protein>
    <submittedName>
        <fullName evidence="2">Uncharacterized protein</fullName>
    </submittedName>
</protein>
<keyword evidence="2" id="KW-0614">Plasmid</keyword>
<name>A0AAP9Y5Z0_BURGL</name>
<sequence length="135" mass="13898">MNPRYHLAGCIALLAFSQLAAASSYTSLAPILADAIDQGSSYGALRGPLADSLTRQLAANGPVYVSARPIGDLPRAGCKRLDVVFDIRGVQTAAGETTGKLDMQMNYCRDGVPPIGLGDGRAGAAGQIPQDAASH</sequence>